<protein>
    <recommendedName>
        <fullName evidence="3">Secreted protein</fullName>
    </recommendedName>
</protein>
<organism evidence="1 2">
    <name type="scientific">Scylla paramamosain</name>
    <name type="common">Mud crab</name>
    <dbReference type="NCBI Taxonomy" id="85552"/>
    <lineage>
        <taxon>Eukaryota</taxon>
        <taxon>Metazoa</taxon>
        <taxon>Ecdysozoa</taxon>
        <taxon>Arthropoda</taxon>
        <taxon>Crustacea</taxon>
        <taxon>Multicrustacea</taxon>
        <taxon>Malacostraca</taxon>
        <taxon>Eumalacostraca</taxon>
        <taxon>Eucarida</taxon>
        <taxon>Decapoda</taxon>
        <taxon>Pleocyemata</taxon>
        <taxon>Brachyura</taxon>
        <taxon>Eubrachyura</taxon>
        <taxon>Portunoidea</taxon>
        <taxon>Portunidae</taxon>
        <taxon>Portuninae</taxon>
        <taxon>Scylla</taxon>
    </lineage>
</organism>
<dbReference type="Proteomes" id="UP001487740">
    <property type="component" value="Unassembled WGS sequence"/>
</dbReference>
<accession>A0AAW0UI02</accession>
<reference evidence="1 2" key="1">
    <citation type="submission" date="2023-03" db="EMBL/GenBank/DDBJ databases">
        <title>High-quality genome of Scylla paramamosain provides insights in environmental adaptation.</title>
        <authorList>
            <person name="Zhang L."/>
        </authorList>
    </citation>
    <scope>NUCLEOTIDE SEQUENCE [LARGE SCALE GENOMIC DNA]</scope>
    <source>
        <strain evidence="1">LZ_2023a</strain>
        <tissue evidence="1">Muscle</tissue>
    </source>
</reference>
<gene>
    <name evidence="1" type="ORF">O3P69_003641</name>
</gene>
<evidence type="ECO:0000313" key="1">
    <source>
        <dbReference type="EMBL" id="KAK8399749.1"/>
    </source>
</evidence>
<sequence>MKVQSVRSLELLGRLNHRPLRSPAFSQCVAARYGRQWLCWICFDCVFVSRLCLSSACKSSRPSTSTARVVLKVLGLLGTLQ</sequence>
<keyword evidence="2" id="KW-1185">Reference proteome</keyword>
<comment type="caution">
    <text evidence="1">The sequence shown here is derived from an EMBL/GenBank/DDBJ whole genome shotgun (WGS) entry which is preliminary data.</text>
</comment>
<dbReference type="AlphaFoldDB" id="A0AAW0UI02"/>
<evidence type="ECO:0000313" key="2">
    <source>
        <dbReference type="Proteomes" id="UP001487740"/>
    </source>
</evidence>
<proteinExistence type="predicted"/>
<dbReference type="EMBL" id="JARAKH010000011">
    <property type="protein sequence ID" value="KAK8399749.1"/>
    <property type="molecule type" value="Genomic_DNA"/>
</dbReference>
<name>A0AAW0UI02_SCYPA</name>
<evidence type="ECO:0008006" key="3">
    <source>
        <dbReference type="Google" id="ProtNLM"/>
    </source>
</evidence>